<gene>
    <name evidence="1" type="ORF">NPIL_242821</name>
</gene>
<evidence type="ECO:0000313" key="2">
    <source>
        <dbReference type="Proteomes" id="UP000887013"/>
    </source>
</evidence>
<protein>
    <submittedName>
        <fullName evidence="1">Uncharacterized protein</fullName>
    </submittedName>
</protein>
<dbReference type="Proteomes" id="UP000887013">
    <property type="component" value="Unassembled WGS sequence"/>
</dbReference>
<accession>A0A8X6PTM9</accession>
<dbReference type="EMBL" id="BMAW01024526">
    <property type="protein sequence ID" value="GFT88218.1"/>
    <property type="molecule type" value="Genomic_DNA"/>
</dbReference>
<keyword evidence="2" id="KW-1185">Reference proteome</keyword>
<comment type="caution">
    <text evidence="1">The sequence shown here is derived from an EMBL/GenBank/DDBJ whole genome shotgun (WGS) entry which is preliminary data.</text>
</comment>
<name>A0A8X6PTM9_NEPPI</name>
<organism evidence="1 2">
    <name type="scientific">Nephila pilipes</name>
    <name type="common">Giant wood spider</name>
    <name type="synonym">Nephila maculata</name>
    <dbReference type="NCBI Taxonomy" id="299642"/>
    <lineage>
        <taxon>Eukaryota</taxon>
        <taxon>Metazoa</taxon>
        <taxon>Ecdysozoa</taxon>
        <taxon>Arthropoda</taxon>
        <taxon>Chelicerata</taxon>
        <taxon>Arachnida</taxon>
        <taxon>Araneae</taxon>
        <taxon>Araneomorphae</taxon>
        <taxon>Entelegynae</taxon>
        <taxon>Araneoidea</taxon>
        <taxon>Nephilidae</taxon>
        <taxon>Nephila</taxon>
    </lineage>
</organism>
<dbReference type="Gene3D" id="3.40.50.1820">
    <property type="entry name" value="alpha/beta hydrolase"/>
    <property type="match status" value="1"/>
</dbReference>
<sequence length="104" mass="12008">MQDLAQLDSGPIEILKYVIAGIKDDIQEVFNPPSNRNDSIQYLLFTPENPKNVQYIEPTQEFDQAPFNPNYETKVMIHGYETRLKPGNIFEVRNFLLLIILPPS</sequence>
<dbReference type="AlphaFoldDB" id="A0A8X6PTM9"/>
<dbReference type="OrthoDB" id="6422337at2759"/>
<proteinExistence type="predicted"/>
<evidence type="ECO:0000313" key="1">
    <source>
        <dbReference type="EMBL" id="GFT88218.1"/>
    </source>
</evidence>
<reference evidence="1" key="1">
    <citation type="submission" date="2020-08" db="EMBL/GenBank/DDBJ databases">
        <title>Multicomponent nature underlies the extraordinary mechanical properties of spider dragline silk.</title>
        <authorList>
            <person name="Kono N."/>
            <person name="Nakamura H."/>
            <person name="Mori M."/>
            <person name="Yoshida Y."/>
            <person name="Ohtoshi R."/>
            <person name="Malay A.D."/>
            <person name="Moran D.A.P."/>
            <person name="Tomita M."/>
            <person name="Numata K."/>
            <person name="Arakawa K."/>
        </authorList>
    </citation>
    <scope>NUCLEOTIDE SEQUENCE</scope>
</reference>
<dbReference type="InterPro" id="IPR029058">
    <property type="entry name" value="AB_hydrolase_fold"/>
</dbReference>